<sequence length="298" mass="34148">MFLTVSVGFPQQDGLSADLSEEVNSDAFQEHFFEALKQKSIENYDRAIVALLECKKLQVDNEVVDYELGLNHMEQTNYILAQQHFEVAAASDPSNVWYQDALLNCLIKQHNYHAAVSVAEVLLTMDNDYYKTLADIYIELGEGGQAKKIIVKMLEEGIDLGAATQLQTKLRMREQTKAMLKSEESVTKSTSKALNSPTEQYKNQIEMQFEKTDYPEALHFSSEAIDNFPTQPIFYLYKARSLNKLQNYKMAIQILKDGLSYVLDPGEMEKNFYKEFVVSYTALGDKQKVDYYQEKINN</sequence>
<name>K2QP75_9FLAO</name>
<dbReference type="SUPFAM" id="SSF48452">
    <property type="entry name" value="TPR-like"/>
    <property type="match status" value="2"/>
</dbReference>
<proteinExistence type="predicted"/>
<dbReference type="Proteomes" id="UP000007364">
    <property type="component" value="Unassembled WGS sequence"/>
</dbReference>
<dbReference type="AlphaFoldDB" id="K2QP75"/>
<dbReference type="STRING" id="555500.I215_00920"/>
<dbReference type="InterPro" id="IPR011990">
    <property type="entry name" value="TPR-like_helical_dom_sf"/>
</dbReference>
<gene>
    <name evidence="1" type="ORF">I215_00920</name>
</gene>
<reference evidence="1 2" key="1">
    <citation type="journal article" date="2012" name="J. Bacteriol.">
        <title>Genome Sequence of Galbibacter marinum Type Strain ck-I2-15.</title>
        <authorList>
            <person name="Lai Q."/>
            <person name="Li C."/>
            <person name="Shao Z."/>
        </authorList>
    </citation>
    <scope>NUCLEOTIDE SEQUENCE [LARGE SCALE GENOMIC DNA]</scope>
    <source>
        <strain evidence="2">ck-I2-15</strain>
    </source>
</reference>
<accession>K2QP75</accession>
<dbReference type="eggNOG" id="COG0457">
    <property type="taxonomic scope" value="Bacteria"/>
</dbReference>
<comment type="caution">
    <text evidence="1">The sequence shown here is derived from an EMBL/GenBank/DDBJ whole genome shotgun (WGS) entry which is preliminary data.</text>
</comment>
<evidence type="ECO:0000313" key="1">
    <source>
        <dbReference type="EMBL" id="EKF56732.1"/>
    </source>
</evidence>
<protein>
    <submittedName>
        <fullName evidence="1">Uncharacterized protein</fullName>
    </submittedName>
</protein>
<organism evidence="1 2">
    <name type="scientific">Galbibacter marinus</name>
    <dbReference type="NCBI Taxonomy" id="555500"/>
    <lineage>
        <taxon>Bacteria</taxon>
        <taxon>Pseudomonadati</taxon>
        <taxon>Bacteroidota</taxon>
        <taxon>Flavobacteriia</taxon>
        <taxon>Flavobacteriales</taxon>
        <taxon>Flavobacteriaceae</taxon>
        <taxon>Galbibacter</taxon>
    </lineage>
</organism>
<dbReference type="Gene3D" id="1.25.40.10">
    <property type="entry name" value="Tetratricopeptide repeat domain"/>
    <property type="match status" value="2"/>
</dbReference>
<dbReference type="EMBL" id="AMSG01000001">
    <property type="protein sequence ID" value="EKF56732.1"/>
    <property type="molecule type" value="Genomic_DNA"/>
</dbReference>
<evidence type="ECO:0000313" key="2">
    <source>
        <dbReference type="Proteomes" id="UP000007364"/>
    </source>
</evidence>
<keyword evidence="2" id="KW-1185">Reference proteome</keyword>
<dbReference type="PATRIC" id="fig|555500.3.peg.193"/>